<name>A0A5B7SPZ2_9FLAO</name>
<dbReference type="Proteomes" id="UP000310017">
    <property type="component" value="Chromosome"/>
</dbReference>
<gene>
    <name evidence="1" type="ORF">FGM00_11265</name>
</gene>
<evidence type="ECO:0000313" key="1">
    <source>
        <dbReference type="EMBL" id="QCX00656.1"/>
    </source>
</evidence>
<dbReference type="EMBL" id="CP040710">
    <property type="protein sequence ID" value="QCX00656.1"/>
    <property type="molecule type" value="Genomic_DNA"/>
</dbReference>
<accession>A0A5B7SPZ2</accession>
<reference evidence="1 2" key="1">
    <citation type="submission" date="2019-05" db="EMBL/GenBank/DDBJ databases">
        <title>Genome sequencing of F202Z8.</title>
        <authorList>
            <person name="Kwon Y.M."/>
        </authorList>
    </citation>
    <scope>NUCLEOTIDE SEQUENCE [LARGE SCALE GENOMIC DNA]</scope>
    <source>
        <strain evidence="1 2">F202Z8</strain>
    </source>
</reference>
<evidence type="ECO:0000313" key="2">
    <source>
        <dbReference type="Proteomes" id="UP000310017"/>
    </source>
</evidence>
<protein>
    <submittedName>
        <fullName evidence="1">Uncharacterized protein</fullName>
    </submittedName>
</protein>
<organism evidence="1 2">
    <name type="scientific">Aggregatimonas sangjinii</name>
    <dbReference type="NCBI Taxonomy" id="2583587"/>
    <lineage>
        <taxon>Bacteria</taxon>
        <taxon>Pseudomonadati</taxon>
        <taxon>Bacteroidota</taxon>
        <taxon>Flavobacteriia</taxon>
        <taxon>Flavobacteriales</taxon>
        <taxon>Flavobacteriaceae</taxon>
        <taxon>Aggregatimonas</taxon>
    </lineage>
</organism>
<proteinExistence type="predicted"/>
<dbReference type="AlphaFoldDB" id="A0A5B7SPZ2"/>
<keyword evidence="2" id="KW-1185">Reference proteome</keyword>
<dbReference type="RefSeq" id="WP_138853001.1">
    <property type="nucleotide sequence ID" value="NZ_CP040710.1"/>
</dbReference>
<sequence length="205" mass="23098">MEKPTEPPHRELPARTIVFSHGRLDEVEQEIVQCMKSKGYQHLTDPTAVNFDDTIYLVRHGKKRAGQCETVLLALSPTAKEVGLIQQQLLVGGEVIDLSCNNNHKEAMRMAESSKRVVWFSEGTATYRATEDSSATEIAFSKQGWKKVCPQMRHTRTEPIHTVKVMRIPATKAPRYQVLDIPDPHDLSRTVASSPKTGKKYKMSL</sequence>
<dbReference type="KEGG" id="asag:FGM00_11265"/>